<dbReference type="EMBL" id="CP073587">
    <property type="protein sequence ID" value="QUN05580.1"/>
    <property type="molecule type" value="Genomic_DNA"/>
</dbReference>
<dbReference type="PROSITE" id="PS00409">
    <property type="entry name" value="PROKAR_NTER_METHYL"/>
    <property type="match status" value="1"/>
</dbReference>
<keyword evidence="1" id="KW-0812">Transmembrane</keyword>
<gene>
    <name evidence="2" type="ORF">KDN34_15540</name>
</gene>
<proteinExistence type="predicted"/>
<evidence type="ECO:0000256" key="1">
    <source>
        <dbReference type="SAM" id="Phobius"/>
    </source>
</evidence>
<dbReference type="InterPro" id="IPR045584">
    <property type="entry name" value="Pilin-like"/>
</dbReference>
<evidence type="ECO:0000313" key="2">
    <source>
        <dbReference type="EMBL" id="QUN05580.1"/>
    </source>
</evidence>
<name>A0ABX7YS25_9GAMM</name>
<dbReference type="RefSeq" id="WP_212594609.1">
    <property type="nucleotide sequence ID" value="NZ_CP073587.1"/>
</dbReference>
<sequence length="164" mass="18025">MIFPTNLNLPKRQHGFTLVELVVTILLLAILSVVVLPRFIGAGSFSAYALRQEFISELRRVQMLAINNPDRCYQLEVDSSGYQLHHLQSDCASLIFSDAKQSLPRNTQIQLLTTASANFTLQFDSDGRSTFNAGAVSCSGSCLQIIADDTVGIAIESEGYIHED</sequence>
<feature type="transmembrane region" description="Helical" evidence="1">
    <location>
        <begin position="15"/>
        <end position="36"/>
    </location>
</feature>
<accession>A0ABX7YS25</accession>
<dbReference type="Gene3D" id="3.30.700.10">
    <property type="entry name" value="Glycoprotein, Type 4 Pilin"/>
    <property type="match status" value="1"/>
</dbReference>
<organism evidence="2 3">
    <name type="scientific">Shewanella yunxiaonensis</name>
    <dbReference type="NCBI Taxonomy" id="2829809"/>
    <lineage>
        <taxon>Bacteria</taxon>
        <taxon>Pseudomonadati</taxon>
        <taxon>Pseudomonadota</taxon>
        <taxon>Gammaproteobacteria</taxon>
        <taxon>Alteromonadales</taxon>
        <taxon>Shewanellaceae</taxon>
        <taxon>Shewanella</taxon>
    </lineage>
</organism>
<dbReference type="NCBIfam" id="TIGR02532">
    <property type="entry name" value="IV_pilin_GFxxxE"/>
    <property type="match status" value="1"/>
</dbReference>
<dbReference type="Pfam" id="PF07963">
    <property type="entry name" value="N_methyl"/>
    <property type="match status" value="1"/>
</dbReference>
<protein>
    <submittedName>
        <fullName evidence="2">Type II secretion system protein</fullName>
    </submittedName>
</protein>
<keyword evidence="1" id="KW-1133">Transmembrane helix</keyword>
<dbReference type="SUPFAM" id="SSF54523">
    <property type="entry name" value="Pili subunits"/>
    <property type="match status" value="1"/>
</dbReference>
<reference evidence="2 3" key="1">
    <citation type="submission" date="2021-04" db="EMBL/GenBank/DDBJ databases">
        <title>Novel species identification of genus Shewanella.</title>
        <authorList>
            <person name="Liu G."/>
        </authorList>
    </citation>
    <scope>NUCLEOTIDE SEQUENCE [LARGE SCALE GENOMIC DNA]</scope>
    <source>
        <strain evidence="2 3">FJAT-54481</strain>
    </source>
</reference>
<keyword evidence="3" id="KW-1185">Reference proteome</keyword>
<evidence type="ECO:0000313" key="3">
    <source>
        <dbReference type="Proteomes" id="UP000679575"/>
    </source>
</evidence>
<dbReference type="InterPro" id="IPR012902">
    <property type="entry name" value="N_methyl_site"/>
</dbReference>
<dbReference type="Proteomes" id="UP000679575">
    <property type="component" value="Chromosome"/>
</dbReference>
<keyword evidence="1" id="KW-0472">Membrane</keyword>